<evidence type="ECO:0000313" key="1">
    <source>
        <dbReference type="EMBL" id="BAC98673.1"/>
    </source>
</evidence>
<evidence type="ECO:0000313" key="2">
    <source>
        <dbReference type="Proteomes" id="UP000000763"/>
    </source>
</evidence>
<dbReference type="AlphaFoldDB" id="Q6Z295"/>
<protein>
    <submittedName>
        <fullName evidence="1">Uncharacterized protein</fullName>
    </submittedName>
</protein>
<organism evidence="1 2">
    <name type="scientific">Oryza sativa subsp. japonica</name>
    <name type="common">Rice</name>
    <dbReference type="NCBI Taxonomy" id="39947"/>
    <lineage>
        <taxon>Eukaryota</taxon>
        <taxon>Viridiplantae</taxon>
        <taxon>Streptophyta</taxon>
        <taxon>Embryophyta</taxon>
        <taxon>Tracheophyta</taxon>
        <taxon>Spermatophyta</taxon>
        <taxon>Magnoliopsida</taxon>
        <taxon>Liliopsida</taxon>
        <taxon>Poales</taxon>
        <taxon>Poaceae</taxon>
        <taxon>BOP clade</taxon>
        <taxon>Oryzoideae</taxon>
        <taxon>Oryzeae</taxon>
        <taxon>Oryzinae</taxon>
        <taxon>Oryza</taxon>
        <taxon>Oryza sativa</taxon>
    </lineage>
</organism>
<sequence>MAARIGACRAGAEPPTQFCAARLRGWFPLLLAGRASCPRVLDEEDARSLNTDVCLIRYSVECNTNTWHIIANSPSPNEHKFCNIRNLYKLNYYN</sequence>
<gene>
    <name evidence="1" type="primary">OSJNBa0086F04.11</name>
</gene>
<dbReference type="Proteomes" id="UP000000763">
    <property type="component" value="Chromosome 8"/>
</dbReference>
<reference evidence="2" key="2">
    <citation type="journal article" date="2008" name="Nucleic Acids Res.">
        <title>The rice annotation project database (RAP-DB): 2008 update.</title>
        <authorList>
            <consortium name="The rice annotation project (RAP)"/>
        </authorList>
    </citation>
    <scope>GENOME REANNOTATION</scope>
    <source>
        <strain evidence="2">cv. Nipponbare</strain>
    </source>
</reference>
<name>Q6Z295_ORYSJ</name>
<accession>Q6Z295</accession>
<dbReference type="EMBL" id="AP005388">
    <property type="protein sequence ID" value="BAC98673.1"/>
    <property type="molecule type" value="Genomic_DNA"/>
</dbReference>
<reference evidence="2" key="1">
    <citation type="journal article" date="2005" name="Nature">
        <title>The map-based sequence of the rice genome.</title>
        <authorList>
            <consortium name="International rice genome sequencing project (IRGSP)"/>
            <person name="Matsumoto T."/>
            <person name="Wu J."/>
            <person name="Kanamori H."/>
            <person name="Katayose Y."/>
            <person name="Fujisawa M."/>
            <person name="Namiki N."/>
            <person name="Mizuno H."/>
            <person name="Yamamoto K."/>
            <person name="Antonio B.A."/>
            <person name="Baba T."/>
            <person name="Sakata K."/>
            <person name="Nagamura Y."/>
            <person name="Aoki H."/>
            <person name="Arikawa K."/>
            <person name="Arita K."/>
            <person name="Bito T."/>
            <person name="Chiden Y."/>
            <person name="Fujitsuka N."/>
            <person name="Fukunaka R."/>
            <person name="Hamada M."/>
            <person name="Harada C."/>
            <person name="Hayashi A."/>
            <person name="Hijishita S."/>
            <person name="Honda M."/>
            <person name="Hosokawa S."/>
            <person name="Ichikawa Y."/>
            <person name="Idonuma A."/>
            <person name="Iijima M."/>
            <person name="Ikeda M."/>
            <person name="Ikeno M."/>
            <person name="Ito K."/>
            <person name="Ito S."/>
            <person name="Ito T."/>
            <person name="Ito Y."/>
            <person name="Ito Y."/>
            <person name="Iwabuchi A."/>
            <person name="Kamiya K."/>
            <person name="Karasawa W."/>
            <person name="Kurita K."/>
            <person name="Katagiri S."/>
            <person name="Kikuta A."/>
            <person name="Kobayashi H."/>
            <person name="Kobayashi N."/>
            <person name="Machita K."/>
            <person name="Maehara T."/>
            <person name="Masukawa M."/>
            <person name="Mizubayashi T."/>
            <person name="Mukai Y."/>
            <person name="Nagasaki H."/>
            <person name="Nagata Y."/>
            <person name="Naito S."/>
            <person name="Nakashima M."/>
            <person name="Nakama Y."/>
            <person name="Nakamichi Y."/>
            <person name="Nakamura M."/>
            <person name="Meguro A."/>
            <person name="Negishi M."/>
            <person name="Ohta I."/>
            <person name="Ohta T."/>
            <person name="Okamoto M."/>
            <person name="Ono N."/>
            <person name="Saji S."/>
            <person name="Sakaguchi M."/>
            <person name="Sakai K."/>
            <person name="Shibata M."/>
            <person name="Shimokawa T."/>
            <person name="Song J."/>
            <person name="Takazaki Y."/>
            <person name="Terasawa K."/>
            <person name="Tsugane M."/>
            <person name="Tsuji K."/>
            <person name="Ueda S."/>
            <person name="Waki K."/>
            <person name="Yamagata H."/>
            <person name="Yamamoto M."/>
            <person name="Yamamoto S."/>
            <person name="Yamane H."/>
            <person name="Yoshiki S."/>
            <person name="Yoshihara R."/>
            <person name="Yukawa K."/>
            <person name="Zhong H."/>
            <person name="Yano M."/>
            <person name="Yuan Q."/>
            <person name="Ouyang S."/>
            <person name="Liu J."/>
            <person name="Jones K.M."/>
            <person name="Gansberger K."/>
            <person name="Moffat K."/>
            <person name="Hill J."/>
            <person name="Bera J."/>
            <person name="Fadrosh D."/>
            <person name="Jin S."/>
            <person name="Johri S."/>
            <person name="Kim M."/>
            <person name="Overton L."/>
            <person name="Reardon M."/>
            <person name="Tsitrin T."/>
            <person name="Vuong H."/>
            <person name="Weaver B."/>
            <person name="Ciecko A."/>
            <person name="Tallon L."/>
            <person name="Jackson J."/>
            <person name="Pai G."/>
            <person name="Aken S.V."/>
            <person name="Utterback T."/>
            <person name="Reidmuller S."/>
            <person name="Feldblyum T."/>
            <person name="Hsiao J."/>
            <person name="Zismann V."/>
            <person name="Iobst S."/>
            <person name="de Vazeille A.R."/>
            <person name="Buell C.R."/>
            <person name="Ying K."/>
            <person name="Li Y."/>
            <person name="Lu T."/>
            <person name="Huang Y."/>
            <person name="Zhao Q."/>
            <person name="Feng Q."/>
            <person name="Zhang L."/>
            <person name="Zhu J."/>
            <person name="Weng Q."/>
            <person name="Mu J."/>
            <person name="Lu Y."/>
            <person name="Fan D."/>
            <person name="Liu Y."/>
            <person name="Guan J."/>
            <person name="Zhang Y."/>
            <person name="Yu S."/>
            <person name="Liu X."/>
            <person name="Zhang Y."/>
            <person name="Hong G."/>
            <person name="Han B."/>
            <person name="Choisne N."/>
            <person name="Demange N."/>
            <person name="Orjeda G."/>
            <person name="Samain S."/>
            <person name="Cattolico L."/>
            <person name="Pelletier E."/>
            <person name="Couloux A."/>
            <person name="Segurens B."/>
            <person name="Wincker P."/>
            <person name="D'Hont A."/>
            <person name="Scarpelli C."/>
            <person name="Weissenbach J."/>
            <person name="Salanoubat M."/>
            <person name="Quetier F."/>
            <person name="Yu Y."/>
            <person name="Kim H.R."/>
            <person name="Rambo T."/>
            <person name="Currie J."/>
            <person name="Collura K."/>
            <person name="Luo M."/>
            <person name="Yang T."/>
            <person name="Ammiraju J.S.S."/>
            <person name="Engler F."/>
            <person name="Soderlund C."/>
            <person name="Wing R.A."/>
            <person name="Palmer L.E."/>
            <person name="de la Bastide M."/>
            <person name="Spiegel L."/>
            <person name="Nascimento L."/>
            <person name="Zutavern T."/>
            <person name="O'Shaughnessy A."/>
            <person name="Dike S."/>
            <person name="Dedhia N."/>
            <person name="Preston R."/>
            <person name="Balija V."/>
            <person name="McCombie W.R."/>
            <person name="Chow T."/>
            <person name="Chen H."/>
            <person name="Chung M."/>
            <person name="Chen C."/>
            <person name="Shaw J."/>
            <person name="Wu H."/>
            <person name="Hsiao K."/>
            <person name="Chao Y."/>
            <person name="Chu M."/>
            <person name="Cheng C."/>
            <person name="Hour A."/>
            <person name="Lee P."/>
            <person name="Lin S."/>
            <person name="Lin Y."/>
            <person name="Liou J."/>
            <person name="Liu S."/>
            <person name="Hsing Y."/>
            <person name="Raghuvanshi S."/>
            <person name="Mohanty A."/>
            <person name="Bharti A.K."/>
            <person name="Gaur A."/>
            <person name="Gupta V."/>
            <person name="Kumar D."/>
            <person name="Ravi V."/>
            <person name="Vij S."/>
            <person name="Kapur A."/>
            <person name="Khurana P."/>
            <person name="Khurana P."/>
            <person name="Khurana J.P."/>
            <person name="Tyagi A.K."/>
            <person name="Gaikwad K."/>
            <person name="Singh A."/>
            <person name="Dalal V."/>
            <person name="Srivastava S."/>
            <person name="Dixit A."/>
            <person name="Pal A.K."/>
            <person name="Ghazi I.A."/>
            <person name="Yadav M."/>
            <person name="Pandit A."/>
            <person name="Bhargava A."/>
            <person name="Sureshbabu K."/>
            <person name="Batra K."/>
            <person name="Sharma T.R."/>
            <person name="Mohapatra T."/>
            <person name="Singh N.K."/>
            <person name="Messing J."/>
            <person name="Nelson A.B."/>
            <person name="Fuks G."/>
            <person name="Kavchok S."/>
            <person name="Keizer G."/>
            <person name="Linton E."/>
            <person name="Llaca V."/>
            <person name="Song R."/>
            <person name="Tanyolac B."/>
            <person name="Young S."/>
            <person name="Ho-Il K."/>
            <person name="Hahn J.H."/>
            <person name="Sangsakoo G."/>
            <person name="Vanavichit A."/>
            <person name="de Mattos Luiz.A.T."/>
            <person name="Zimmer P.D."/>
            <person name="Malone G."/>
            <person name="Dellagostin O."/>
            <person name="de Oliveira A.C."/>
            <person name="Bevan M."/>
            <person name="Bancroft I."/>
            <person name="Minx P."/>
            <person name="Cordum H."/>
            <person name="Wilson R."/>
            <person name="Cheng Z."/>
            <person name="Jin W."/>
            <person name="Jiang J."/>
            <person name="Leong S.A."/>
            <person name="Iwama H."/>
            <person name="Gojobori T."/>
            <person name="Itoh T."/>
            <person name="Niimura Y."/>
            <person name="Fujii Y."/>
            <person name="Habara T."/>
            <person name="Sakai H."/>
            <person name="Sato Y."/>
            <person name="Wilson G."/>
            <person name="Kumar K."/>
            <person name="McCouch S."/>
            <person name="Juretic N."/>
            <person name="Hoen D."/>
            <person name="Wright S."/>
            <person name="Bruskiewich R."/>
            <person name="Bureau T."/>
            <person name="Miyao A."/>
            <person name="Hirochika H."/>
            <person name="Nishikawa T."/>
            <person name="Kadowaki K."/>
            <person name="Sugiura M."/>
            <person name="Burr B."/>
            <person name="Sasaki T."/>
        </authorList>
    </citation>
    <scope>NUCLEOTIDE SEQUENCE [LARGE SCALE GENOMIC DNA]</scope>
    <source>
        <strain evidence="2">cv. Nipponbare</strain>
    </source>
</reference>
<proteinExistence type="predicted"/>